<accession>K6YD91</accession>
<reference evidence="2 3" key="1">
    <citation type="journal article" date="2017" name="Antonie Van Leeuwenhoek">
        <title>Rhizobium rhizosphaerae sp. nov., a novel species isolated from rice rhizosphere.</title>
        <authorList>
            <person name="Zhao J.J."/>
            <person name="Zhang J."/>
            <person name="Zhang R.J."/>
            <person name="Zhang C.W."/>
            <person name="Yin H.Q."/>
            <person name="Zhang X.X."/>
        </authorList>
    </citation>
    <scope>NUCLEOTIDE SEQUENCE [LARGE SCALE GENOMIC DNA]</scope>
    <source>
        <strain evidence="2 3">E3</strain>
    </source>
</reference>
<keyword evidence="1" id="KW-1133">Transmembrane helix</keyword>
<gene>
    <name evidence="2" type="ORF">GLIP_3555</name>
</gene>
<protein>
    <recommendedName>
        <fullName evidence="4">NfeD-like C-terminal domain-containing protein</fullName>
    </recommendedName>
</protein>
<dbReference type="EMBL" id="BAEN01000067">
    <property type="protein sequence ID" value="GAC16167.1"/>
    <property type="molecule type" value="Genomic_DNA"/>
</dbReference>
<evidence type="ECO:0008006" key="4">
    <source>
        <dbReference type="Google" id="ProtNLM"/>
    </source>
</evidence>
<evidence type="ECO:0000313" key="3">
    <source>
        <dbReference type="Proteomes" id="UP000006334"/>
    </source>
</evidence>
<proteinExistence type="predicted"/>
<evidence type="ECO:0000256" key="1">
    <source>
        <dbReference type="SAM" id="Phobius"/>
    </source>
</evidence>
<dbReference type="eggNOG" id="COG1585">
    <property type="taxonomic scope" value="Bacteria"/>
</dbReference>
<dbReference type="AlphaFoldDB" id="K6YD91"/>
<feature type="transmembrane region" description="Helical" evidence="1">
    <location>
        <begin position="12"/>
        <end position="45"/>
    </location>
</feature>
<organism evidence="2 3">
    <name type="scientific">Aliiglaciecola lipolytica E3</name>
    <dbReference type="NCBI Taxonomy" id="1127673"/>
    <lineage>
        <taxon>Bacteria</taxon>
        <taxon>Pseudomonadati</taxon>
        <taxon>Pseudomonadota</taxon>
        <taxon>Gammaproteobacteria</taxon>
        <taxon>Alteromonadales</taxon>
        <taxon>Alteromonadaceae</taxon>
        <taxon>Aliiglaciecola</taxon>
    </lineage>
</organism>
<dbReference type="STRING" id="1127673.GLIP_3555"/>
<sequence>MEFFSNNLAESLIVIGLIMLAVEIAILGFATFILFFVGVACVVTGALIYVDIIPDTLMSATLTVGLLTAIDALLLWKPLKNIQQKVDNKPAQSDLIGHSFILGHDVSATQNPYYHYSGVQWKLISAQPIAAGSMVKVIKADVGIFYVELSD</sequence>
<keyword evidence="1" id="KW-0812">Transmembrane</keyword>
<keyword evidence="3" id="KW-1185">Reference proteome</keyword>
<dbReference type="Proteomes" id="UP000006334">
    <property type="component" value="Unassembled WGS sequence"/>
</dbReference>
<dbReference type="OrthoDB" id="7863671at2"/>
<name>K6YD91_9ALTE</name>
<evidence type="ECO:0000313" key="2">
    <source>
        <dbReference type="EMBL" id="GAC16167.1"/>
    </source>
</evidence>
<feature type="transmembrane region" description="Helical" evidence="1">
    <location>
        <begin position="57"/>
        <end position="76"/>
    </location>
</feature>
<keyword evidence="1" id="KW-0472">Membrane</keyword>
<comment type="caution">
    <text evidence="2">The sequence shown here is derived from an EMBL/GenBank/DDBJ whole genome shotgun (WGS) entry which is preliminary data.</text>
</comment>